<evidence type="ECO:0000256" key="3">
    <source>
        <dbReference type="ARBA" id="ARBA00022553"/>
    </source>
</evidence>
<feature type="transmembrane region" description="Helical" evidence="9">
    <location>
        <begin position="46"/>
        <end position="63"/>
    </location>
</feature>
<dbReference type="GO" id="GO:0005524">
    <property type="term" value="F:ATP binding"/>
    <property type="evidence" value="ECO:0007669"/>
    <property type="project" value="UniProtKB-KW"/>
</dbReference>
<dbReference type="GO" id="GO:0016020">
    <property type="term" value="C:membrane"/>
    <property type="evidence" value="ECO:0007669"/>
    <property type="project" value="InterPro"/>
</dbReference>
<evidence type="ECO:0000256" key="1">
    <source>
        <dbReference type="ARBA" id="ARBA00000085"/>
    </source>
</evidence>
<feature type="domain" description="Signal transduction histidine kinase subgroup 3 dimerisation and phosphoacceptor" evidence="10">
    <location>
        <begin position="203"/>
        <end position="266"/>
    </location>
</feature>
<dbReference type="PANTHER" id="PTHR24421">
    <property type="entry name" value="NITRATE/NITRITE SENSOR PROTEIN NARX-RELATED"/>
    <property type="match status" value="1"/>
</dbReference>
<evidence type="ECO:0000256" key="7">
    <source>
        <dbReference type="ARBA" id="ARBA00022840"/>
    </source>
</evidence>
<dbReference type="AlphaFoldDB" id="A0A9W4E2R2"/>
<keyword evidence="8" id="KW-0902">Two-component regulatory system</keyword>
<gene>
    <name evidence="11" type="ORF">SCOCK_630005</name>
</gene>
<feature type="transmembrane region" description="Helical" evidence="9">
    <location>
        <begin position="21"/>
        <end position="40"/>
    </location>
</feature>
<keyword evidence="9" id="KW-0812">Transmembrane</keyword>
<comment type="catalytic activity">
    <reaction evidence="1">
        <text>ATP + protein L-histidine = ADP + protein N-phospho-L-histidine.</text>
        <dbReference type="EC" id="2.7.13.3"/>
    </reaction>
</comment>
<dbReference type="GO" id="GO:0046983">
    <property type="term" value="F:protein dimerization activity"/>
    <property type="evidence" value="ECO:0007669"/>
    <property type="project" value="InterPro"/>
</dbReference>
<evidence type="ECO:0000259" key="10">
    <source>
        <dbReference type="Pfam" id="PF07730"/>
    </source>
</evidence>
<protein>
    <recommendedName>
        <fullName evidence="2">histidine kinase</fullName>
        <ecNumber evidence="2">2.7.13.3</ecNumber>
    </recommendedName>
</protein>
<keyword evidence="12" id="KW-1185">Reference proteome</keyword>
<name>A0A9W4E2R2_9ACTN</name>
<keyword evidence="9" id="KW-1133">Transmembrane helix</keyword>
<evidence type="ECO:0000313" key="12">
    <source>
        <dbReference type="Proteomes" id="UP001152519"/>
    </source>
</evidence>
<dbReference type="PANTHER" id="PTHR24421:SF10">
    <property type="entry name" value="NITRATE_NITRITE SENSOR PROTEIN NARQ"/>
    <property type="match status" value="1"/>
</dbReference>
<dbReference type="InterPro" id="IPR011712">
    <property type="entry name" value="Sig_transdc_His_kin_sub3_dim/P"/>
</dbReference>
<dbReference type="Gene3D" id="3.30.565.10">
    <property type="entry name" value="Histidine kinase-like ATPase, C-terminal domain"/>
    <property type="match status" value="1"/>
</dbReference>
<proteinExistence type="predicted"/>
<evidence type="ECO:0000256" key="8">
    <source>
        <dbReference type="ARBA" id="ARBA00023012"/>
    </source>
</evidence>
<keyword evidence="6 11" id="KW-0418">Kinase</keyword>
<keyword evidence="4" id="KW-0808">Transferase</keyword>
<evidence type="ECO:0000256" key="6">
    <source>
        <dbReference type="ARBA" id="ARBA00022777"/>
    </source>
</evidence>
<dbReference type="SUPFAM" id="SSF55874">
    <property type="entry name" value="ATPase domain of HSP90 chaperone/DNA topoisomerase II/histidine kinase"/>
    <property type="match status" value="1"/>
</dbReference>
<feature type="transmembrane region" description="Helical" evidence="9">
    <location>
        <begin position="109"/>
        <end position="130"/>
    </location>
</feature>
<dbReference type="InterPro" id="IPR050482">
    <property type="entry name" value="Sensor_HK_TwoCompSys"/>
</dbReference>
<keyword evidence="5" id="KW-0547">Nucleotide-binding</keyword>
<dbReference type="EC" id="2.7.13.3" evidence="2"/>
<evidence type="ECO:0000256" key="4">
    <source>
        <dbReference type="ARBA" id="ARBA00022679"/>
    </source>
</evidence>
<dbReference type="InterPro" id="IPR036890">
    <property type="entry name" value="HATPase_C_sf"/>
</dbReference>
<dbReference type="CDD" id="cd16917">
    <property type="entry name" value="HATPase_UhpB-NarQ-NarX-like"/>
    <property type="match status" value="1"/>
</dbReference>
<dbReference type="EMBL" id="CAJSLV010000096">
    <property type="protein sequence ID" value="CAG6398060.1"/>
    <property type="molecule type" value="Genomic_DNA"/>
</dbReference>
<keyword evidence="3" id="KW-0597">Phosphoprotein</keyword>
<dbReference type="Proteomes" id="UP001152519">
    <property type="component" value="Unassembled WGS sequence"/>
</dbReference>
<accession>A0A9W4E2R2</accession>
<keyword evidence="7" id="KW-0067">ATP-binding</keyword>
<organism evidence="11 12">
    <name type="scientific">Actinacidiphila cocklensis</name>
    <dbReference type="NCBI Taxonomy" id="887465"/>
    <lineage>
        <taxon>Bacteria</taxon>
        <taxon>Bacillati</taxon>
        <taxon>Actinomycetota</taxon>
        <taxon>Actinomycetes</taxon>
        <taxon>Kitasatosporales</taxon>
        <taxon>Streptomycetaceae</taxon>
        <taxon>Actinacidiphila</taxon>
    </lineage>
</organism>
<evidence type="ECO:0000256" key="9">
    <source>
        <dbReference type="SAM" id="Phobius"/>
    </source>
</evidence>
<evidence type="ECO:0000256" key="2">
    <source>
        <dbReference type="ARBA" id="ARBA00012438"/>
    </source>
</evidence>
<dbReference type="Pfam" id="PF07730">
    <property type="entry name" value="HisKA_3"/>
    <property type="match status" value="1"/>
</dbReference>
<sequence length="416" mass="45037">MPETRRPTRFRWLLRPLVRPVTYTRWLHLCVPAGAIALWGVFAPRYLYLLGVLAVPVGLIRAVRLGEGIQAQALLVPDERGRPDATIAAAPAATWQDRWRTVLWLEARLVLAGVALMTTAWGPMLAIEMLRLGIGGAPVTIPALGIWQPQWWWTPLAVLPAVGSLVLLVALGHFATRLARMLLGPSPAERLRLLEERTEQLLERNRIARELHDSIGHALTVAVLQAGAARAAGDPAFTERALSAIEEVGRGALDELDRVLLILREGGRPLSGRPTLEGVDRLLEAARSSGATVDAELSGPLGHLPGLISREGYRILQEALTNVLRHAGPVPVKVRVTVADSLLELEVANPLPRQPSLAPGRAGSGLRGMRERAALLGGELQTGPSHGEWRLRVRLPLDGLAGPRDCQVVPTDRSVG</sequence>
<reference evidence="11" key="1">
    <citation type="submission" date="2021-05" db="EMBL/GenBank/DDBJ databases">
        <authorList>
            <person name="Arsene-Ploetze F."/>
        </authorList>
    </citation>
    <scope>NUCLEOTIDE SEQUENCE</scope>
    <source>
        <strain evidence="11">DSM 42138</strain>
    </source>
</reference>
<evidence type="ECO:0000256" key="5">
    <source>
        <dbReference type="ARBA" id="ARBA00022741"/>
    </source>
</evidence>
<dbReference type="GO" id="GO:0000155">
    <property type="term" value="F:phosphorelay sensor kinase activity"/>
    <property type="evidence" value="ECO:0007669"/>
    <property type="project" value="InterPro"/>
</dbReference>
<feature type="transmembrane region" description="Helical" evidence="9">
    <location>
        <begin position="150"/>
        <end position="171"/>
    </location>
</feature>
<evidence type="ECO:0000313" key="11">
    <source>
        <dbReference type="EMBL" id="CAG6398060.1"/>
    </source>
</evidence>
<keyword evidence="9" id="KW-0472">Membrane</keyword>
<dbReference type="Gene3D" id="1.20.5.1930">
    <property type="match status" value="1"/>
</dbReference>
<comment type="caution">
    <text evidence="11">The sequence shown here is derived from an EMBL/GenBank/DDBJ whole genome shotgun (WGS) entry which is preliminary data.</text>
</comment>